<dbReference type="PROSITE" id="PS00674">
    <property type="entry name" value="AAA"/>
    <property type="match status" value="1"/>
</dbReference>
<keyword evidence="3" id="KW-0472">Membrane</keyword>
<dbReference type="InterPro" id="IPR003960">
    <property type="entry name" value="ATPase_AAA_CS"/>
</dbReference>
<dbReference type="PANTHER" id="PTHR45644:SF3">
    <property type="entry name" value="FI08533P-RELATED"/>
    <property type="match status" value="1"/>
</dbReference>
<evidence type="ECO:0000313" key="10">
    <source>
        <dbReference type="Proteomes" id="UP001487740"/>
    </source>
</evidence>
<keyword evidence="2 6" id="KW-0547">Nucleotide-binding</keyword>
<dbReference type="Pfam" id="PF17862">
    <property type="entry name" value="AAA_lid_3"/>
    <property type="match status" value="1"/>
</dbReference>
<dbReference type="Proteomes" id="UP001487740">
    <property type="component" value="Unassembled WGS sequence"/>
</dbReference>
<evidence type="ECO:0000256" key="3">
    <source>
        <dbReference type="ARBA" id="ARBA00022787"/>
    </source>
</evidence>
<dbReference type="InterPro" id="IPR003959">
    <property type="entry name" value="ATPase_AAA_core"/>
</dbReference>
<dbReference type="GO" id="GO:0140570">
    <property type="term" value="P:extraction of mislocalized protein from mitochondrial outer membrane"/>
    <property type="evidence" value="ECO:0007669"/>
    <property type="project" value="TreeGrafter"/>
</dbReference>
<comment type="subcellular location">
    <subcellularLocation>
        <location evidence="1">Mitochondrion outer membrane</location>
        <topology evidence="1">Single-pass membrane protein</topology>
    </subcellularLocation>
</comment>
<keyword evidence="5" id="KW-0496">Mitochondrion</keyword>
<keyword evidence="3" id="KW-1000">Mitochondrion outer membrane</keyword>
<dbReference type="FunFam" id="3.40.50.300:FF:000538">
    <property type="entry name" value="ATPase family AAA domain-containing protein 1"/>
    <property type="match status" value="1"/>
</dbReference>
<evidence type="ECO:0000256" key="5">
    <source>
        <dbReference type="ARBA" id="ARBA00023128"/>
    </source>
</evidence>
<evidence type="ECO:0000256" key="2">
    <source>
        <dbReference type="ARBA" id="ARBA00022741"/>
    </source>
</evidence>
<dbReference type="PANTHER" id="PTHR45644">
    <property type="entry name" value="AAA ATPASE, PUTATIVE (AFU_ORTHOLOGUE AFUA_2G12920)-RELATED-RELATED"/>
    <property type="match status" value="1"/>
</dbReference>
<comment type="caution">
    <text evidence="9">The sequence shown here is derived from an EMBL/GenBank/DDBJ whole genome shotgun (WGS) entry which is preliminary data.</text>
</comment>
<dbReference type="GO" id="GO:0005741">
    <property type="term" value="C:mitochondrial outer membrane"/>
    <property type="evidence" value="ECO:0007669"/>
    <property type="project" value="UniProtKB-SubCell"/>
</dbReference>
<dbReference type="Gene3D" id="3.40.50.300">
    <property type="entry name" value="P-loop containing nucleotide triphosphate hydrolases"/>
    <property type="match status" value="1"/>
</dbReference>
<dbReference type="Gene3D" id="1.10.8.60">
    <property type="match status" value="1"/>
</dbReference>
<feature type="domain" description="AAA+ ATPase" evidence="8">
    <location>
        <begin position="186"/>
        <end position="324"/>
    </location>
</feature>
<protein>
    <recommendedName>
        <fullName evidence="8">AAA+ ATPase domain-containing protein</fullName>
    </recommendedName>
</protein>
<evidence type="ECO:0000313" key="9">
    <source>
        <dbReference type="EMBL" id="KAK8391166.1"/>
    </source>
</evidence>
<reference evidence="9 10" key="1">
    <citation type="submission" date="2023-03" db="EMBL/GenBank/DDBJ databases">
        <title>High-quality genome of Scylla paramamosain provides insights in environmental adaptation.</title>
        <authorList>
            <person name="Zhang L."/>
        </authorList>
    </citation>
    <scope>NUCLEOTIDE SEQUENCE [LARGE SCALE GENOMIC DNA]</scope>
    <source>
        <strain evidence="9">LZ_2023a</strain>
        <tissue evidence="9">Muscle</tissue>
    </source>
</reference>
<evidence type="ECO:0000256" key="7">
    <source>
        <dbReference type="SAM" id="MobiDB-lite"/>
    </source>
</evidence>
<name>A0AAW0TV54_SCYPA</name>
<gene>
    <name evidence="9" type="ORF">O3P69_017077</name>
</gene>
<dbReference type="GO" id="GO:0005524">
    <property type="term" value="F:ATP binding"/>
    <property type="evidence" value="ECO:0007669"/>
    <property type="project" value="UniProtKB-KW"/>
</dbReference>
<proteinExistence type="inferred from homology"/>
<dbReference type="Pfam" id="PF00004">
    <property type="entry name" value="AAA"/>
    <property type="match status" value="1"/>
</dbReference>
<evidence type="ECO:0000259" key="8">
    <source>
        <dbReference type="SMART" id="SM00382"/>
    </source>
</evidence>
<sequence length="431" mass="48659">MFREIKRSQSRDTPCFQIPVTPLLGMVNDRISSFMHTTYCPFYQDQYSLKYWTWWWLMVLTLAAAMERGELGRGEVLSLLVRLAFATAASYFTIKLLVSAMDPTSKQKKAAKKKAQEVMRRLGIKEKISLNEYELMIASQLVEPSQLTTSWRDVAGLTPIIQELRETLILPIQQRNRLHNSKLIQPPKGVLLHGPPGCGKTLLARAVAKEAGARFINLDVASLTDKWYGESQKLSSAVFSLAMKLEPCIVFIDEIDSFLRVRATGDHEATAMMKAQFLQQWDGLATDHGRCVVVMGATNRPQDVDRAILRRMPAAFHIPLPGVEQREEILRLVLREEAVREDADIAGLSRQTEGFSGSDLLELCRTASVYRLRHFLETESEVPADQSQGKQTDADSLRPITSGDFKQALGKMKQSRVYNRQAEALLKMDLD</sequence>
<dbReference type="InterPro" id="IPR027417">
    <property type="entry name" value="P-loop_NTPase"/>
</dbReference>
<evidence type="ECO:0000256" key="4">
    <source>
        <dbReference type="ARBA" id="ARBA00022840"/>
    </source>
</evidence>
<comment type="similarity">
    <text evidence="6">Belongs to the AAA ATPase family.</text>
</comment>
<evidence type="ECO:0000256" key="6">
    <source>
        <dbReference type="RuleBase" id="RU003651"/>
    </source>
</evidence>
<dbReference type="SUPFAM" id="SSF52540">
    <property type="entry name" value="P-loop containing nucleoside triphosphate hydrolases"/>
    <property type="match status" value="1"/>
</dbReference>
<accession>A0AAW0TV54</accession>
<evidence type="ECO:0000256" key="1">
    <source>
        <dbReference type="ARBA" id="ARBA00004572"/>
    </source>
</evidence>
<dbReference type="SMART" id="SM00382">
    <property type="entry name" value="AAA"/>
    <property type="match status" value="1"/>
</dbReference>
<dbReference type="InterPro" id="IPR003593">
    <property type="entry name" value="AAA+_ATPase"/>
</dbReference>
<dbReference type="AlphaFoldDB" id="A0AAW0TV54"/>
<dbReference type="InterPro" id="IPR051701">
    <property type="entry name" value="Mito_OM_Translocase_MSP1"/>
</dbReference>
<keyword evidence="10" id="KW-1185">Reference proteome</keyword>
<organism evidence="9 10">
    <name type="scientific">Scylla paramamosain</name>
    <name type="common">Mud crab</name>
    <dbReference type="NCBI Taxonomy" id="85552"/>
    <lineage>
        <taxon>Eukaryota</taxon>
        <taxon>Metazoa</taxon>
        <taxon>Ecdysozoa</taxon>
        <taxon>Arthropoda</taxon>
        <taxon>Crustacea</taxon>
        <taxon>Multicrustacea</taxon>
        <taxon>Malacostraca</taxon>
        <taxon>Eumalacostraca</taxon>
        <taxon>Eucarida</taxon>
        <taxon>Decapoda</taxon>
        <taxon>Pleocyemata</taxon>
        <taxon>Brachyura</taxon>
        <taxon>Eubrachyura</taxon>
        <taxon>Portunoidea</taxon>
        <taxon>Portunidae</taxon>
        <taxon>Portuninae</taxon>
        <taxon>Scylla</taxon>
    </lineage>
</organism>
<feature type="region of interest" description="Disordered" evidence="7">
    <location>
        <begin position="380"/>
        <end position="401"/>
    </location>
</feature>
<dbReference type="InterPro" id="IPR041569">
    <property type="entry name" value="AAA_lid_3"/>
</dbReference>
<dbReference type="EMBL" id="JARAKH010000024">
    <property type="protein sequence ID" value="KAK8391166.1"/>
    <property type="molecule type" value="Genomic_DNA"/>
</dbReference>
<keyword evidence="4 6" id="KW-0067">ATP-binding</keyword>
<dbReference type="GO" id="GO:0016887">
    <property type="term" value="F:ATP hydrolysis activity"/>
    <property type="evidence" value="ECO:0007669"/>
    <property type="project" value="InterPro"/>
</dbReference>